<comment type="caution">
    <text evidence="2">The sequence shown here is derived from an EMBL/GenBank/DDBJ whole genome shotgun (WGS) entry which is preliminary data.</text>
</comment>
<dbReference type="RefSeq" id="WP_187071388.1">
    <property type="nucleotide sequence ID" value="NZ_JACRYL010000008.1"/>
</dbReference>
<evidence type="ECO:0000259" key="1">
    <source>
        <dbReference type="Pfam" id="PF13847"/>
    </source>
</evidence>
<evidence type="ECO:0000313" key="3">
    <source>
        <dbReference type="Proteomes" id="UP000652755"/>
    </source>
</evidence>
<proteinExistence type="predicted"/>
<feature type="domain" description="Methyltransferase" evidence="1">
    <location>
        <begin position="45"/>
        <end position="108"/>
    </location>
</feature>
<sequence>MINTYFDHDIHFDYLYPDHIQQLSSVHWTPIDVARKASEFLSCPGHKVMDIGCGVGKFCLTSAFFHPDTRFYGIDQRPSLIKHANDTKKRLHLSNVDFISGNITDIDFREYRSLYFFNSFYENLNTLAGIDSTVNRNCDLYRFYTQLLYRKLDEQPSGCRLVTYYTKPAQIPPSFKIAEEFYHPELKMYKKD</sequence>
<dbReference type="CDD" id="cd02440">
    <property type="entry name" value="AdoMet_MTases"/>
    <property type="match status" value="1"/>
</dbReference>
<keyword evidence="2" id="KW-0489">Methyltransferase</keyword>
<name>A0ABR7KS55_9SPHI</name>
<dbReference type="InterPro" id="IPR025714">
    <property type="entry name" value="Methyltranfer_dom"/>
</dbReference>
<dbReference type="Pfam" id="PF13847">
    <property type="entry name" value="Methyltransf_31"/>
    <property type="match status" value="1"/>
</dbReference>
<gene>
    <name evidence="2" type="ORF">H7U22_10855</name>
</gene>
<dbReference type="Proteomes" id="UP000652755">
    <property type="component" value="Unassembled WGS sequence"/>
</dbReference>
<dbReference type="InterPro" id="IPR029063">
    <property type="entry name" value="SAM-dependent_MTases_sf"/>
</dbReference>
<dbReference type="GO" id="GO:0008168">
    <property type="term" value="F:methyltransferase activity"/>
    <property type="evidence" value="ECO:0007669"/>
    <property type="project" value="UniProtKB-KW"/>
</dbReference>
<evidence type="ECO:0000313" key="2">
    <source>
        <dbReference type="EMBL" id="MBC6110922.1"/>
    </source>
</evidence>
<dbReference type="GO" id="GO:0032259">
    <property type="term" value="P:methylation"/>
    <property type="evidence" value="ECO:0007669"/>
    <property type="project" value="UniProtKB-KW"/>
</dbReference>
<protein>
    <submittedName>
        <fullName evidence="2">Methyltransferase domain-containing protein</fullName>
    </submittedName>
</protein>
<accession>A0ABR7KS55</accession>
<dbReference type="SUPFAM" id="SSF53335">
    <property type="entry name" value="S-adenosyl-L-methionine-dependent methyltransferases"/>
    <property type="match status" value="1"/>
</dbReference>
<keyword evidence="2" id="KW-0808">Transferase</keyword>
<reference evidence="2 3" key="1">
    <citation type="submission" date="2020-08" db="EMBL/GenBank/DDBJ databases">
        <authorList>
            <person name="Sun Q."/>
            <person name="Inoue M."/>
        </authorList>
    </citation>
    <scope>NUCLEOTIDE SEQUENCE [LARGE SCALE GENOMIC DNA]</scope>
    <source>
        <strain evidence="2 3">CCM 8938</strain>
    </source>
</reference>
<dbReference type="Gene3D" id="3.40.50.150">
    <property type="entry name" value="Vaccinia Virus protein VP39"/>
    <property type="match status" value="1"/>
</dbReference>
<keyword evidence="3" id="KW-1185">Reference proteome</keyword>
<dbReference type="EMBL" id="JACRYL010000008">
    <property type="protein sequence ID" value="MBC6110922.1"/>
    <property type="molecule type" value="Genomic_DNA"/>
</dbReference>
<organism evidence="2 3">
    <name type="scientific">Pedobacter fastidiosus</name>
    <dbReference type="NCBI Taxonomy" id="2765361"/>
    <lineage>
        <taxon>Bacteria</taxon>
        <taxon>Pseudomonadati</taxon>
        <taxon>Bacteroidota</taxon>
        <taxon>Sphingobacteriia</taxon>
        <taxon>Sphingobacteriales</taxon>
        <taxon>Sphingobacteriaceae</taxon>
        <taxon>Pedobacter</taxon>
    </lineage>
</organism>